<dbReference type="Proteomes" id="UP000685013">
    <property type="component" value="Chromosome 18"/>
</dbReference>
<gene>
    <name evidence="1" type="ORF">SDJN03_27862</name>
</gene>
<dbReference type="EMBL" id="JAGKQH010000018">
    <property type="protein sequence ID" value="KAG6573975.1"/>
    <property type="molecule type" value="Genomic_DNA"/>
</dbReference>
<evidence type="ECO:0000313" key="2">
    <source>
        <dbReference type="Proteomes" id="UP000685013"/>
    </source>
</evidence>
<organism evidence="1 2">
    <name type="scientific">Cucurbita argyrosperma subsp. sororia</name>
    <dbReference type="NCBI Taxonomy" id="37648"/>
    <lineage>
        <taxon>Eukaryota</taxon>
        <taxon>Viridiplantae</taxon>
        <taxon>Streptophyta</taxon>
        <taxon>Embryophyta</taxon>
        <taxon>Tracheophyta</taxon>
        <taxon>Spermatophyta</taxon>
        <taxon>Magnoliopsida</taxon>
        <taxon>eudicotyledons</taxon>
        <taxon>Gunneridae</taxon>
        <taxon>Pentapetalae</taxon>
        <taxon>rosids</taxon>
        <taxon>fabids</taxon>
        <taxon>Cucurbitales</taxon>
        <taxon>Cucurbitaceae</taxon>
        <taxon>Cucurbiteae</taxon>
        <taxon>Cucurbita</taxon>
    </lineage>
</organism>
<evidence type="ECO:0000313" key="1">
    <source>
        <dbReference type="EMBL" id="KAG6573975.1"/>
    </source>
</evidence>
<dbReference type="AlphaFoldDB" id="A0AAV6M2M3"/>
<feature type="non-terminal residue" evidence="1">
    <location>
        <position position="1"/>
    </location>
</feature>
<sequence length="119" mass="13412">MVKRIKINVPKGKHAQFWRDQWKDEVVLSSHFPKLYPLLGKQLAFNNQSRIPSSCWDLIVGRNPNDGGLMTSPWALEVTSGIWGKDKSISPNTLYGDLIKALPSFPLWIALLAIASERP</sequence>
<proteinExistence type="predicted"/>
<accession>A0AAV6M2M3</accession>
<protein>
    <submittedName>
        <fullName evidence="1">Uncharacterized protein</fullName>
    </submittedName>
</protein>
<comment type="caution">
    <text evidence="1">The sequence shown here is derived from an EMBL/GenBank/DDBJ whole genome shotgun (WGS) entry which is preliminary data.</text>
</comment>
<name>A0AAV6M2M3_9ROSI</name>
<keyword evidence="2" id="KW-1185">Reference proteome</keyword>
<reference evidence="1 2" key="1">
    <citation type="journal article" date="2021" name="Hortic Res">
        <title>The domestication of Cucurbita argyrosperma as revealed by the genome of its wild relative.</title>
        <authorList>
            <person name="Barrera-Redondo J."/>
            <person name="Sanchez-de la Vega G."/>
            <person name="Aguirre-Liguori J.A."/>
            <person name="Castellanos-Morales G."/>
            <person name="Gutierrez-Guerrero Y.T."/>
            <person name="Aguirre-Dugua X."/>
            <person name="Aguirre-Planter E."/>
            <person name="Tenaillon M.I."/>
            <person name="Lira-Saade R."/>
            <person name="Eguiarte L.E."/>
        </authorList>
    </citation>
    <scope>NUCLEOTIDE SEQUENCE [LARGE SCALE GENOMIC DNA]</scope>
    <source>
        <strain evidence="1">JBR-2021</strain>
    </source>
</reference>